<reference evidence="5" key="1">
    <citation type="submission" date="2016-10" db="EMBL/GenBank/DDBJ databases">
        <title>Sequence of Gallionella enrichment culture.</title>
        <authorList>
            <person name="Poehlein A."/>
            <person name="Muehling M."/>
            <person name="Daniel R."/>
        </authorList>
    </citation>
    <scope>NUCLEOTIDE SEQUENCE</scope>
</reference>
<sequence length="180" mass="19461">MAGRIFAVVGPSGVGKDTLIAAAQRARPDLHIARRVITRAEEDGGEPFEGVSEAEFARRRAAGEFALDWQAHGLSYGIPISIDRALEQGRNVIFNGSRAMLGHAWELYPSLAAIHVTASVPVLAERLAARGRETRDEIARRLARASYEIPYGVPIRVVENNGPLDQAVAAFLAALQPERG</sequence>
<keyword evidence="3" id="KW-0067">ATP-binding</keyword>
<accession>A0A1J5PVH8</accession>
<dbReference type="InterPro" id="IPR027417">
    <property type="entry name" value="P-loop_NTPase"/>
</dbReference>
<keyword evidence="1 5" id="KW-0808">Transferase</keyword>
<dbReference type="Gene3D" id="3.40.50.300">
    <property type="entry name" value="P-loop containing nucleotide triphosphate hydrolases"/>
    <property type="match status" value="1"/>
</dbReference>
<dbReference type="PANTHER" id="PTHR23117:SF8">
    <property type="entry name" value="RIBOSE 1,5-BISPHOSPHATE PHOSPHOKINASE PHNN"/>
    <property type="match status" value="1"/>
</dbReference>
<evidence type="ECO:0000256" key="3">
    <source>
        <dbReference type="ARBA" id="ARBA00022840"/>
    </source>
</evidence>
<dbReference type="SMART" id="SM00072">
    <property type="entry name" value="GuKc"/>
    <property type="match status" value="1"/>
</dbReference>
<evidence type="ECO:0000313" key="5">
    <source>
        <dbReference type="EMBL" id="OIQ74872.1"/>
    </source>
</evidence>
<evidence type="ECO:0000256" key="2">
    <source>
        <dbReference type="ARBA" id="ARBA00022741"/>
    </source>
</evidence>
<evidence type="ECO:0000259" key="4">
    <source>
        <dbReference type="SMART" id="SM00072"/>
    </source>
</evidence>
<dbReference type="NCBIfam" id="TIGR02322">
    <property type="entry name" value="phosphon_PhnN"/>
    <property type="match status" value="1"/>
</dbReference>
<dbReference type="EC" id="2.7.4.23" evidence="5"/>
<dbReference type="GO" id="GO:0005524">
    <property type="term" value="F:ATP binding"/>
    <property type="evidence" value="ECO:0007669"/>
    <property type="project" value="UniProtKB-KW"/>
</dbReference>
<dbReference type="GO" id="GO:0033863">
    <property type="term" value="F:ribose 1,5-bisphosphate phosphokinase activity"/>
    <property type="evidence" value="ECO:0007669"/>
    <property type="project" value="UniProtKB-EC"/>
</dbReference>
<dbReference type="EMBL" id="MLJW01002356">
    <property type="protein sequence ID" value="OIQ74872.1"/>
    <property type="molecule type" value="Genomic_DNA"/>
</dbReference>
<dbReference type="SUPFAM" id="SSF52540">
    <property type="entry name" value="P-loop containing nucleoside triphosphate hydrolases"/>
    <property type="match status" value="1"/>
</dbReference>
<proteinExistence type="inferred from homology"/>
<feature type="domain" description="Guanylate kinase/L-type calcium channel beta subunit" evidence="4">
    <location>
        <begin position="2"/>
        <end position="179"/>
    </location>
</feature>
<protein>
    <submittedName>
        <fullName evidence="5">Ribose 1,5-bisphosphate phosphokinase PhnN</fullName>
        <ecNumber evidence="5">2.7.4.23</ecNumber>
    </submittedName>
</protein>
<keyword evidence="5" id="KW-0418">Kinase</keyword>
<gene>
    <name evidence="5" type="primary">phnN_3</name>
    <name evidence="5" type="ORF">GALL_434690</name>
</gene>
<dbReference type="AlphaFoldDB" id="A0A1J5PVH8"/>
<dbReference type="InterPro" id="IPR012699">
    <property type="entry name" value="PhnN"/>
</dbReference>
<dbReference type="HAMAP" id="MF_00836">
    <property type="entry name" value="PhnN"/>
    <property type="match status" value="1"/>
</dbReference>
<evidence type="ECO:0000256" key="1">
    <source>
        <dbReference type="ARBA" id="ARBA00022679"/>
    </source>
</evidence>
<dbReference type="GO" id="GO:0005829">
    <property type="term" value="C:cytosol"/>
    <property type="evidence" value="ECO:0007669"/>
    <property type="project" value="TreeGrafter"/>
</dbReference>
<dbReference type="InterPro" id="IPR008145">
    <property type="entry name" value="GK/Ca_channel_bsu"/>
</dbReference>
<name>A0A1J5PVH8_9ZZZZ</name>
<dbReference type="GO" id="GO:0006015">
    <property type="term" value="P:5-phosphoribose 1-diphosphate biosynthetic process"/>
    <property type="evidence" value="ECO:0007669"/>
    <property type="project" value="InterPro"/>
</dbReference>
<dbReference type="PANTHER" id="PTHR23117">
    <property type="entry name" value="GUANYLATE KINASE-RELATED"/>
    <property type="match status" value="1"/>
</dbReference>
<keyword evidence="2" id="KW-0547">Nucleotide-binding</keyword>
<organism evidence="5">
    <name type="scientific">mine drainage metagenome</name>
    <dbReference type="NCBI Taxonomy" id="410659"/>
    <lineage>
        <taxon>unclassified sequences</taxon>
        <taxon>metagenomes</taxon>
        <taxon>ecological metagenomes</taxon>
    </lineage>
</organism>
<comment type="caution">
    <text evidence="5">The sequence shown here is derived from an EMBL/GenBank/DDBJ whole genome shotgun (WGS) entry which is preliminary data.</text>
</comment>